<evidence type="ECO:0000313" key="4">
    <source>
        <dbReference type="Proteomes" id="UP000319342"/>
    </source>
</evidence>
<protein>
    <recommendedName>
        <fullName evidence="5">Carboxypeptidase regulatory-like domain-containing protein</fullName>
    </recommendedName>
</protein>
<evidence type="ECO:0000313" key="3">
    <source>
        <dbReference type="EMBL" id="QDU86266.1"/>
    </source>
</evidence>
<keyword evidence="2" id="KW-0812">Transmembrane</keyword>
<dbReference type="Pfam" id="PF13620">
    <property type="entry name" value="CarboxypepD_reg"/>
    <property type="match status" value="1"/>
</dbReference>
<dbReference type="OrthoDB" id="267639at2"/>
<sequence>MSAVDRAGDAQETAGTGSAAAPRPRSGRREFVRRAVIAVLLLWLLGLWIHQIVDRPGVPVDVGAIEAPRTLEQLGLPTAAERSGVLRGAVLTSNGESASDVLVTLIVDEELFWTHSDELGTFELRRLPRVGRATLAAVPMAAPGVDLDLELPLTEPLRVELPPRFAPTPTLPSIRRQVLEGRVTLAGDRDARGYELALVPLEQTNAGVRPVPAPGLDGRVERRVEVDRDGRFRVDDLTLGSYQARVLPPWARGSNWPVLGTATITHDGRRGTALVEVRGGAIEGRVLDAAGAPIAGAVVLAASPSEPALMLPSLATDEEGRFVFEDVPEGSLRLRVRAGDRSSERTVRVGQLRREQVELRLLAPQD</sequence>
<reference evidence="3 4" key="1">
    <citation type="submission" date="2019-02" db="EMBL/GenBank/DDBJ databases">
        <title>Deep-cultivation of Planctomycetes and their phenomic and genomic characterization uncovers novel biology.</title>
        <authorList>
            <person name="Wiegand S."/>
            <person name="Jogler M."/>
            <person name="Boedeker C."/>
            <person name="Pinto D."/>
            <person name="Vollmers J."/>
            <person name="Rivas-Marin E."/>
            <person name="Kohn T."/>
            <person name="Peeters S.H."/>
            <person name="Heuer A."/>
            <person name="Rast P."/>
            <person name="Oberbeckmann S."/>
            <person name="Bunk B."/>
            <person name="Jeske O."/>
            <person name="Meyerdierks A."/>
            <person name="Storesund J.E."/>
            <person name="Kallscheuer N."/>
            <person name="Luecker S."/>
            <person name="Lage O.M."/>
            <person name="Pohl T."/>
            <person name="Merkel B.J."/>
            <person name="Hornburger P."/>
            <person name="Mueller R.-W."/>
            <person name="Bruemmer F."/>
            <person name="Labrenz M."/>
            <person name="Spormann A.M."/>
            <person name="Op den Camp H."/>
            <person name="Overmann J."/>
            <person name="Amann R."/>
            <person name="Jetten M.S.M."/>
            <person name="Mascher T."/>
            <person name="Medema M.H."/>
            <person name="Devos D.P."/>
            <person name="Kaster A.-K."/>
            <person name="Ovreas L."/>
            <person name="Rohde M."/>
            <person name="Galperin M.Y."/>
            <person name="Jogler C."/>
        </authorList>
    </citation>
    <scope>NUCLEOTIDE SEQUENCE [LARGE SCALE GENOMIC DNA]</scope>
    <source>
        <strain evidence="3 4">Pla163</strain>
    </source>
</reference>
<keyword evidence="2" id="KW-0472">Membrane</keyword>
<dbReference type="Proteomes" id="UP000319342">
    <property type="component" value="Chromosome"/>
</dbReference>
<organism evidence="3 4">
    <name type="scientific">Rohdeia mirabilis</name>
    <dbReference type="NCBI Taxonomy" id="2528008"/>
    <lineage>
        <taxon>Bacteria</taxon>
        <taxon>Pseudomonadati</taxon>
        <taxon>Planctomycetota</taxon>
        <taxon>Planctomycetia</taxon>
        <taxon>Planctomycetia incertae sedis</taxon>
        <taxon>Rohdeia</taxon>
    </lineage>
</organism>
<dbReference type="AlphaFoldDB" id="A0A518D469"/>
<accession>A0A518D469</accession>
<keyword evidence="4" id="KW-1185">Reference proteome</keyword>
<feature type="transmembrane region" description="Helical" evidence="2">
    <location>
        <begin position="31"/>
        <end position="49"/>
    </location>
</feature>
<evidence type="ECO:0000256" key="2">
    <source>
        <dbReference type="SAM" id="Phobius"/>
    </source>
</evidence>
<proteinExistence type="predicted"/>
<dbReference type="Gene3D" id="2.60.40.1120">
    <property type="entry name" value="Carboxypeptidase-like, regulatory domain"/>
    <property type="match status" value="1"/>
</dbReference>
<feature type="region of interest" description="Disordered" evidence="1">
    <location>
        <begin position="1"/>
        <end position="24"/>
    </location>
</feature>
<dbReference type="SUPFAM" id="SSF49452">
    <property type="entry name" value="Starch-binding domain-like"/>
    <property type="match status" value="1"/>
</dbReference>
<gene>
    <name evidence="3" type="ORF">Pla163_34170</name>
</gene>
<name>A0A518D469_9BACT</name>
<evidence type="ECO:0000256" key="1">
    <source>
        <dbReference type="SAM" id="MobiDB-lite"/>
    </source>
</evidence>
<evidence type="ECO:0008006" key="5">
    <source>
        <dbReference type="Google" id="ProtNLM"/>
    </source>
</evidence>
<keyword evidence="2" id="KW-1133">Transmembrane helix</keyword>
<dbReference type="GO" id="GO:0030246">
    <property type="term" value="F:carbohydrate binding"/>
    <property type="evidence" value="ECO:0007669"/>
    <property type="project" value="InterPro"/>
</dbReference>
<dbReference type="InterPro" id="IPR013784">
    <property type="entry name" value="Carb-bd-like_fold"/>
</dbReference>
<dbReference type="RefSeq" id="WP_145191178.1">
    <property type="nucleotide sequence ID" value="NZ_CP036290.1"/>
</dbReference>
<dbReference type="EMBL" id="CP036290">
    <property type="protein sequence ID" value="QDU86266.1"/>
    <property type="molecule type" value="Genomic_DNA"/>
</dbReference>